<dbReference type="PANTHER" id="PTHR37017">
    <property type="entry name" value="AB HYDROLASE-1 DOMAIN-CONTAINING PROTEIN-RELATED"/>
    <property type="match status" value="1"/>
</dbReference>
<organism evidence="1 2">
    <name type="scientific">Nonomuraea phyllanthi</name>
    <dbReference type="NCBI Taxonomy" id="2219224"/>
    <lineage>
        <taxon>Bacteria</taxon>
        <taxon>Bacillati</taxon>
        <taxon>Actinomycetota</taxon>
        <taxon>Actinomycetes</taxon>
        <taxon>Streptosporangiales</taxon>
        <taxon>Streptosporangiaceae</taxon>
        <taxon>Nonomuraea</taxon>
    </lineage>
</organism>
<dbReference type="InterPro" id="IPR000073">
    <property type="entry name" value="AB_hydrolase_1"/>
</dbReference>
<dbReference type="Gene3D" id="3.40.50.1820">
    <property type="entry name" value="alpha/beta hydrolase"/>
    <property type="match status" value="1"/>
</dbReference>
<reference evidence="1 2" key="1">
    <citation type="submission" date="2019-10" db="EMBL/GenBank/DDBJ databases">
        <title>Nonomuraea sp. nov., isolated from Phyllanthus amarus.</title>
        <authorList>
            <person name="Klykleung N."/>
            <person name="Tanasupawat S."/>
        </authorList>
    </citation>
    <scope>NUCLEOTIDE SEQUENCE [LARGE SCALE GENOMIC DNA]</scope>
    <source>
        <strain evidence="1 2">PA1-10</strain>
    </source>
</reference>
<accession>A0A5C4VXC7</accession>
<dbReference type="SUPFAM" id="SSF53474">
    <property type="entry name" value="alpha/beta-Hydrolases"/>
    <property type="match status" value="1"/>
</dbReference>
<dbReference type="EMBL" id="VDLX02000015">
    <property type="protein sequence ID" value="KAB8190531.1"/>
    <property type="molecule type" value="Genomic_DNA"/>
</dbReference>
<dbReference type="OrthoDB" id="9773549at2"/>
<name>A0A5C4VXC7_9ACTN</name>
<dbReference type="Pfam" id="PF12697">
    <property type="entry name" value="Abhydrolase_6"/>
    <property type="match status" value="1"/>
</dbReference>
<dbReference type="RefSeq" id="WP_139634466.1">
    <property type="nucleotide sequence ID" value="NZ_VDLX02000015.1"/>
</dbReference>
<protein>
    <submittedName>
        <fullName evidence="1">Alpha/beta fold hydrolase</fullName>
    </submittedName>
</protein>
<dbReference type="PANTHER" id="PTHR37017:SF11">
    <property type="entry name" value="ESTERASE_LIPASE_THIOESTERASE DOMAIN-CONTAINING PROTEIN"/>
    <property type="match status" value="1"/>
</dbReference>
<dbReference type="Proteomes" id="UP000312512">
    <property type="component" value="Unassembled WGS sequence"/>
</dbReference>
<evidence type="ECO:0000313" key="1">
    <source>
        <dbReference type="EMBL" id="KAB8190531.1"/>
    </source>
</evidence>
<keyword evidence="2" id="KW-1185">Reference proteome</keyword>
<sequence length="218" mass="23777">MTTFALIHGGGGSSFDWHLLEAELRGRGHDTVAVDLPMSDPQATLWDYADAVVRAVGERPRPVVVAHSWGGFVGPLVCARVKAAALVLVTAMIPSPGEPPDDWWAQSGRPSSGIDDSYELCLHDVPRELAERVLAHDGALAVNMSMDRACREPWPLSAWPDVPTTYLLCRDDRLFPADFVRRHVKERLGIVPDEMPGSHMVMLSRPGELADRLAAIGA</sequence>
<comment type="caution">
    <text evidence="1">The sequence shown here is derived from an EMBL/GenBank/DDBJ whole genome shotgun (WGS) entry which is preliminary data.</text>
</comment>
<evidence type="ECO:0000313" key="2">
    <source>
        <dbReference type="Proteomes" id="UP000312512"/>
    </source>
</evidence>
<dbReference type="InterPro" id="IPR029058">
    <property type="entry name" value="AB_hydrolase_fold"/>
</dbReference>
<dbReference type="GO" id="GO:0016787">
    <property type="term" value="F:hydrolase activity"/>
    <property type="evidence" value="ECO:0007669"/>
    <property type="project" value="UniProtKB-KW"/>
</dbReference>
<dbReference type="AlphaFoldDB" id="A0A5C4VXC7"/>
<keyword evidence="1" id="KW-0378">Hydrolase</keyword>
<dbReference type="InterPro" id="IPR052897">
    <property type="entry name" value="Sec-Metab_Biosynth_Hydrolase"/>
</dbReference>
<gene>
    <name evidence="1" type="ORF">FH608_033910</name>
</gene>
<proteinExistence type="predicted"/>